<accession>A0A8D8L5G1</accession>
<organism evidence="2">
    <name type="scientific">Culex pipiens</name>
    <name type="common">House mosquito</name>
    <dbReference type="NCBI Taxonomy" id="7175"/>
    <lineage>
        <taxon>Eukaryota</taxon>
        <taxon>Metazoa</taxon>
        <taxon>Ecdysozoa</taxon>
        <taxon>Arthropoda</taxon>
        <taxon>Hexapoda</taxon>
        <taxon>Insecta</taxon>
        <taxon>Pterygota</taxon>
        <taxon>Neoptera</taxon>
        <taxon>Endopterygota</taxon>
        <taxon>Diptera</taxon>
        <taxon>Nematocera</taxon>
        <taxon>Culicoidea</taxon>
        <taxon>Culicidae</taxon>
        <taxon>Culicinae</taxon>
        <taxon>Culicini</taxon>
        <taxon>Culex</taxon>
        <taxon>Culex</taxon>
    </lineage>
</organism>
<dbReference type="EMBL" id="HBUE01342981">
    <property type="protein sequence ID" value="CAG6599442.1"/>
    <property type="molecule type" value="Transcribed_RNA"/>
</dbReference>
<dbReference type="AlphaFoldDB" id="A0A8D8L5G1"/>
<evidence type="ECO:0000313" key="2">
    <source>
        <dbReference type="EMBL" id="CAG6599442.1"/>
    </source>
</evidence>
<name>A0A8D8L5G1_CULPI</name>
<feature type="compositionally biased region" description="Low complexity" evidence="1">
    <location>
        <begin position="79"/>
        <end position="99"/>
    </location>
</feature>
<proteinExistence type="predicted"/>
<evidence type="ECO:0000256" key="1">
    <source>
        <dbReference type="SAM" id="MobiDB-lite"/>
    </source>
</evidence>
<sequence length="99" mass="10976">MRCQLSQFLAAATFPAYRIRLALATFRKLDLPQICALLSSPCENFEYLQVFLEHRPVHRSFGVNGSCPTSPTIRGTQTPSLHSSSIHPSPLPASIQCTF</sequence>
<reference evidence="2" key="1">
    <citation type="submission" date="2021-05" db="EMBL/GenBank/DDBJ databases">
        <authorList>
            <person name="Alioto T."/>
            <person name="Alioto T."/>
            <person name="Gomez Garrido J."/>
        </authorList>
    </citation>
    <scope>NUCLEOTIDE SEQUENCE</scope>
</reference>
<feature type="region of interest" description="Disordered" evidence="1">
    <location>
        <begin position="78"/>
        <end position="99"/>
    </location>
</feature>
<protein>
    <submittedName>
        <fullName evidence="2">(northern house mosquito) hypothetical protein</fullName>
    </submittedName>
</protein>